<evidence type="ECO:0000259" key="4">
    <source>
        <dbReference type="PROSITE" id="PS50893"/>
    </source>
</evidence>
<feature type="domain" description="ABC transporter" evidence="4">
    <location>
        <begin position="4"/>
        <end position="229"/>
    </location>
</feature>
<keyword evidence="6" id="KW-1185">Reference proteome</keyword>
<dbReference type="InterPro" id="IPR027417">
    <property type="entry name" value="P-loop_NTPase"/>
</dbReference>
<dbReference type="InterPro" id="IPR003593">
    <property type="entry name" value="AAA+_ATPase"/>
</dbReference>
<dbReference type="SUPFAM" id="SSF52540">
    <property type="entry name" value="P-loop containing nucleoside triphosphate hydrolases"/>
    <property type="match status" value="1"/>
</dbReference>
<evidence type="ECO:0000313" key="5">
    <source>
        <dbReference type="EMBL" id="OZM57789.1"/>
    </source>
</evidence>
<dbReference type="Gene3D" id="3.40.50.300">
    <property type="entry name" value="P-loop containing nucleotide triphosphate hydrolases"/>
    <property type="match status" value="1"/>
</dbReference>
<dbReference type="AlphaFoldDB" id="A0A263BVP0"/>
<accession>A0A263BVP0</accession>
<evidence type="ECO:0000256" key="3">
    <source>
        <dbReference type="ARBA" id="ARBA00022840"/>
    </source>
</evidence>
<dbReference type="Pfam" id="PF00005">
    <property type="entry name" value="ABC_tran"/>
    <property type="match status" value="1"/>
</dbReference>
<reference evidence="6" key="1">
    <citation type="submission" date="2017-08" db="EMBL/GenBank/DDBJ databases">
        <authorList>
            <person name="Huang Z."/>
        </authorList>
    </citation>
    <scope>NUCLEOTIDE SEQUENCE [LARGE SCALE GENOMIC DNA]</scope>
    <source>
        <strain evidence="6">SA5d-4</strain>
    </source>
</reference>
<reference evidence="5 6" key="2">
    <citation type="submission" date="2017-09" db="EMBL/GenBank/DDBJ databases">
        <title>Bacillus patelloidae sp. nov., isolated from the intestinal tract of a marine limpet.</title>
        <authorList>
            <person name="Liu R."/>
            <person name="Dong C."/>
            <person name="Shao Z."/>
        </authorList>
    </citation>
    <scope>NUCLEOTIDE SEQUENCE [LARGE SCALE GENOMIC DNA]</scope>
    <source>
        <strain evidence="5 6">SA5d-4</strain>
    </source>
</reference>
<dbReference type="PANTHER" id="PTHR42939:SF1">
    <property type="entry name" value="ABC TRANSPORTER ATP-BINDING PROTEIN ALBC-RELATED"/>
    <property type="match status" value="1"/>
</dbReference>
<gene>
    <name evidence="5" type="ORF">CIB95_05330</name>
</gene>
<dbReference type="PROSITE" id="PS50893">
    <property type="entry name" value="ABC_TRANSPORTER_2"/>
    <property type="match status" value="1"/>
</dbReference>
<dbReference type="SMART" id="SM00382">
    <property type="entry name" value="AAA"/>
    <property type="match status" value="1"/>
</dbReference>
<protein>
    <submittedName>
        <fullName evidence="5">ABC transporter</fullName>
    </submittedName>
</protein>
<dbReference type="CDD" id="cd03230">
    <property type="entry name" value="ABC_DR_subfamily_A"/>
    <property type="match status" value="1"/>
</dbReference>
<proteinExistence type="predicted"/>
<dbReference type="PANTHER" id="PTHR42939">
    <property type="entry name" value="ABC TRANSPORTER ATP-BINDING PROTEIN ALBC-RELATED"/>
    <property type="match status" value="1"/>
</dbReference>
<name>A0A263BVP0_9BACI</name>
<keyword evidence="3" id="KW-0067">ATP-binding</keyword>
<dbReference type="InterPro" id="IPR051782">
    <property type="entry name" value="ABC_Transporter_VariousFunc"/>
</dbReference>
<dbReference type="EMBL" id="NPIA01000002">
    <property type="protein sequence ID" value="OZM57789.1"/>
    <property type="molecule type" value="Genomic_DNA"/>
</dbReference>
<organism evidence="5 6">
    <name type="scientific">Lottiidibacillus patelloidae</name>
    <dbReference type="NCBI Taxonomy" id="2670334"/>
    <lineage>
        <taxon>Bacteria</taxon>
        <taxon>Bacillati</taxon>
        <taxon>Bacillota</taxon>
        <taxon>Bacilli</taxon>
        <taxon>Bacillales</taxon>
        <taxon>Bacillaceae</taxon>
        <taxon>Lottiidibacillus</taxon>
    </lineage>
</organism>
<comment type="caution">
    <text evidence="5">The sequence shown here is derived from an EMBL/GenBank/DDBJ whole genome shotgun (WGS) entry which is preliminary data.</text>
</comment>
<evidence type="ECO:0000313" key="6">
    <source>
        <dbReference type="Proteomes" id="UP000217083"/>
    </source>
</evidence>
<keyword evidence="1" id="KW-0813">Transport</keyword>
<dbReference type="Proteomes" id="UP000217083">
    <property type="component" value="Unassembled WGS sequence"/>
</dbReference>
<evidence type="ECO:0000256" key="1">
    <source>
        <dbReference type="ARBA" id="ARBA00022448"/>
    </source>
</evidence>
<dbReference type="RefSeq" id="WP_094922905.1">
    <property type="nucleotide sequence ID" value="NZ_NPIA01000002.1"/>
</dbReference>
<sequence length="303" mass="33961">MNIVECRDLSKTYGKHDAIKGISFDIKENTITGLIGRNGAGKTTLLKIMAGYYRNTTGEIKVFENNPFNNITVSANVIFIDDNMTFPSSINLLEILQSASTFYTNWNSQLAFKLLDYFSFNKKQTHQSLSKGMKSTFNMIIGLAARCPLTIFDEPTTGMDASTRKDFYRALLKDYILHPRTIILSSHLLNEMEDILEEVLLLDCGEKLLHMSVDHIKKLAVGLKGKSKDIERAVTNLDIFHKEMIGQNYTYIVVENKLSASQIDDLKLSGVEISPISADETCVYLTAKNKGGIDSVFDKSESI</sequence>
<keyword evidence="2" id="KW-0547">Nucleotide-binding</keyword>
<dbReference type="GO" id="GO:0005524">
    <property type="term" value="F:ATP binding"/>
    <property type="evidence" value="ECO:0007669"/>
    <property type="project" value="UniProtKB-KW"/>
</dbReference>
<evidence type="ECO:0000256" key="2">
    <source>
        <dbReference type="ARBA" id="ARBA00022741"/>
    </source>
</evidence>
<dbReference type="InterPro" id="IPR003439">
    <property type="entry name" value="ABC_transporter-like_ATP-bd"/>
</dbReference>
<dbReference type="GO" id="GO:0016887">
    <property type="term" value="F:ATP hydrolysis activity"/>
    <property type="evidence" value="ECO:0007669"/>
    <property type="project" value="InterPro"/>
</dbReference>